<dbReference type="Proteomes" id="UP001148614">
    <property type="component" value="Unassembled WGS sequence"/>
</dbReference>
<accession>A0A9W8NHA8</accession>
<evidence type="ECO:0000313" key="1">
    <source>
        <dbReference type="EMBL" id="KAJ3575692.1"/>
    </source>
</evidence>
<organism evidence="1 2">
    <name type="scientific">Xylaria arbuscula</name>
    <dbReference type="NCBI Taxonomy" id="114810"/>
    <lineage>
        <taxon>Eukaryota</taxon>
        <taxon>Fungi</taxon>
        <taxon>Dikarya</taxon>
        <taxon>Ascomycota</taxon>
        <taxon>Pezizomycotina</taxon>
        <taxon>Sordariomycetes</taxon>
        <taxon>Xylariomycetidae</taxon>
        <taxon>Xylariales</taxon>
        <taxon>Xylariaceae</taxon>
        <taxon>Xylaria</taxon>
    </lineage>
</organism>
<reference evidence="1" key="1">
    <citation type="submission" date="2022-07" db="EMBL/GenBank/DDBJ databases">
        <title>Genome Sequence of Xylaria arbuscula.</title>
        <authorList>
            <person name="Buettner E."/>
        </authorList>
    </citation>
    <scope>NUCLEOTIDE SEQUENCE</scope>
    <source>
        <strain evidence="1">VT107</strain>
    </source>
</reference>
<name>A0A9W8NHA8_9PEZI</name>
<evidence type="ECO:0000313" key="2">
    <source>
        <dbReference type="Proteomes" id="UP001148614"/>
    </source>
</evidence>
<proteinExistence type="predicted"/>
<gene>
    <name evidence="1" type="ORF">NPX13_g3947</name>
</gene>
<sequence>MEVPGHIWLVRLKEGHSIVQAVFTYAQSGNLQNAAIHATGHGEHYALFQCDDDPDLLAVIGYRAGNRDEAAAKSLEGRLSRLLEFLTHQELFLLNVAVVQDAVISDKVTVLFSKSQPLDSDSLPGQGDWAVSIPLSSLLVKGQSEPASETSQKTWVQVVASSDDDGMSKAGSVKHFTKFLENRVASQSAE</sequence>
<keyword evidence="2" id="KW-1185">Reference proteome</keyword>
<comment type="caution">
    <text evidence="1">The sequence shown here is derived from an EMBL/GenBank/DDBJ whole genome shotgun (WGS) entry which is preliminary data.</text>
</comment>
<dbReference type="AlphaFoldDB" id="A0A9W8NHA8"/>
<protein>
    <submittedName>
        <fullName evidence="1">Uncharacterized protein</fullName>
    </submittedName>
</protein>
<dbReference type="VEuPathDB" id="FungiDB:F4678DRAFT_122899"/>
<dbReference type="EMBL" id="JANPWZ010000524">
    <property type="protein sequence ID" value="KAJ3575692.1"/>
    <property type="molecule type" value="Genomic_DNA"/>
</dbReference>